<dbReference type="EMBL" id="LLZH01000289">
    <property type="protein sequence ID" value="KUL28476.1"/>
    <property type="molecule type" value="Genomic_DNA"/>
</dbReference>
<dbReference type="InterPro" id="IPR029045">
    <property type="entry name" value="ClpP/crotonase-like_dom_sf"/>
</dbReference>
<dbReference type="Gene3D" id="3.90.226.10">
    <property type="entry name" value="2-enoyl-CoA Hydratase, Chain A, domain 1"/>
    <property type="match status" value="1"/>
</dbReference>
<gene>
    <name evidence="2" type="ORF">ADL15_32185</name>
</gene>
<dbReference type="PANTHER" id="PTHR32060">
    <property type="entry name" value="TAIL-SPECIFIC PROTEASE"/>
    <property type="match status" value="1"/>
</dbReference>
<dbReference type="InterPro" id="IPR005151">
    <property type="entry name" value="Tail-specific_protease"/>
</dbReference>
<dbReference type="PANTHER" id="PTHR32060:SF22">
    <property type="entry name" value="CARBOXYL-TERMINAL-PROCESSING PEPTIDASE 3, CHLOROPLASTIC"/>
    <property type="match status" value="1"/>
</dbReference>
<comment type="caution">
    <text evidence="2">The sequence shown here is derived from an EMBL/GenBank/DDBJ whole genome shotgun (WGS) entry which is preliminary data.</text>
</comment>
<organism evidence="2 3">
    <name type="scientific">Actinoplanes awajinensis subsp. mycoplanecinus</name>
    <dbReference type="NCBI Taxonomy" id="135947"/>
    <lineage>
        <taxon>Bacteria</taxon>
        <taxon>Bacillati</taxon>
        <taxon>Actinomycetota</taxon>
        <taxon>Actinomycetes</taxon>
        <taxon>Micromonosporales</taxon>
        <taxon>Micromonosporaceae</taxon>
        <taxon>Actinoplanes</taxon>
    </lineage>
</organism>
<evidence type="ECO:0000259" key="1">
    <source>
        <dbReference type="Pfam" id="PF03572"/>
    </source>
</evidence>
<evidence type="ECO:0000313" key="2">
    <source>
        <dbReference type="EMBL" id="KUL28476.1"/>
    </source>
</evidence>
<dbReference type="SUPFAM" id="SSF52096">
    <property type="entry name" value="ClpP/crotonase"/>
    <property type="match status" value="1"/>
</dbReference>
<dbReference type="GO" id="GO:0004175">
    <property type="term" value="F:endopeptidase activity"/>
    <property type="evidence" value="ECO:0007669"/>
    <property type="project" value="TreeGrafter"/>
</dbReference>
<protein>
    <recommendedName>
        <fullName evidence="1">Tail specific protease domain-containing protein</fullName>
    </recommendedName>
</protein>
<dbReference type="Pfam" id="PF03572">
    <property type="entry name" value="Peptidase_S41"/>
    <property type="match status" value="1"/>
</dbReference>
<dbReference type="GO" id="GO:0008236">
    <property type="term" value="F:serine-type peptidase activity"/>
    <property type="evidence" value="ECO:0007669"/>
    <property type="project" value="InterPro"/>
</dbReference>
<dbReference type="GO" id="GO:0006508">
    <property type="term" value="P:proteolysis"/>
    <property type="evidence" value="ECO:0007669"/>
    <property type="project" value="InterPro"/>
</dbReference>
<reference evidence="2 3" key="1">
    <citation type="submission" date="2015-10" db="EMBL/GenBank/DDBJ databases">
        <authorList>
            <person name="Gilbert D.G."/>
        </authorList>
    </citation>
    <scope>NUCLEOTIDE SEQUENCE [LARGE SCALE GENOMIC DNA]</scope>
    <source>
        <strain evidence="2 3">NRRL B-16712</strain>
    </source>
</reference>
<dbReference type="RefSeq" id="WP_067699038.1">
    <property type="nucleotide sequence ID" value="NZ_LLZH01000289.1"/>
</dbReference>
<sequence length="550" mass="61055">MSDTTTLVPALGPKEPALLENFRTAVDGQPLTSAERRLIVEQARTLIDDVYVHLPQKRAMYGIDASQQLRLLARRDQQGMPEAAFHRELRRIFDGLRDMHTTYIPPEPHRGRALLGFTLERYWDDKGKPHFVVSKSRTVTYQEKIPVGAEVINWNGMPIEVAVRQNAEVEAGGNPAARFARGLESLTTRHVALSPLPAENWVHIEYQRPESERRWWRFGRPAGPETVSCRAEWWVEQSPPLPPEIVGGGSARGLGMSLRTELTREIKTDLLRDTSLDEAVPDSAADGLDRVLKARIVPLPGGGQVGQLRITSFYTEKVGVAGFLAEITRLLKLLPQDGLILDVRGNGGGYIEVAEGLLQLLTDRPITPEPMQFINSPATYDLCGRSNDLTLWRPSIAESGETGTQFSAAFPLSQLSRPAWHYPGRVVLVTDALSYSATDMLAAGFQDNTLGTVLGVDESTGAGGANVWSHGQLREIWPTGPFPPLPRGARLTVAVRRSLRTGMQHGRLLEDFGVRRNALHQMTRCDLLDRNVDLIAYAARLLRERNTWVS</sequence>
<keyword evidence="3" id="KW-1185">Reference proteome</keyword>
<proteinExistence type="predicted"/>
<feature type="domain" description="Tail specific protease" evidence="1">
    <location>
        <begin position="305"/>
        <end position="465"/>
    </location>
</feature>
<evidence type="ECO:0000313" key="3">
    <source>
        <dbReference type="Proteomes" id="UP000053244"/>
    </source>
</evidence>
<dbReference type="OrthoDB" id="3275712at2"/>
<dbReference type="AlphaFoldDB" id="A0A101JLB4"/>
<accession>A0A101JLB4</accession>
<name>A0A101JLB4_9ACTN</name>
<dbReference type="Proteomes" id="UP000053244">
    <property type="component" value="Unassembled WGS sequence"/>
</dbReference>